<dbReference type="InterPro" id="IPR011333">
    <property type="entry name" value="SKP1/BTB/POZ_sf"/>
</dbReference>
<reference evidence="2 3" key="1">
    <citation type="journal article" date="2019" name="Nat. Ecol. Evol.">
        <title>Megaphylogeny resolves global patterns of mushroom evolution.</title>
        <authorList>
            <person name="Varga T."/>
            <person name="Krizsan K."/>
            <person name="Foldi C."/>
            <person name="Dima B."/>
            <person name="Sanchez-Garcia M."/>
            <person name="Sanchez-Ramirez S."/>
            <person name="Szollosi G.J."/>
            <person name="Szarkandi J.G."/>
            <person name="Papp V."/>
            <person name="Albert L."/>
            <person name="Andreopoulos W."/>
            <person name="Angelini C."/>
            <person name="Antonin V."/>
            <person name="Barry K.W."/>
            <person name="Bougher N.L."/>
            <person name="Buchanan P."/>
            <person name="Buyck B."/>
            <person name="Bense V."/>
            <person name="Catcheside P."/>
            <person name="Chovatia M."/>
            <person name="Cooper J."/>
            <person name="Damon W."/>
            <person name="Desjardin D."/>
            <person name="Finy P."/>
            <person name="Geml J."/>
            <person name="Haridas S."/>
            <person name="Hughes K."/>
            <person name="Justo A."/>
            <person name="Karasinski D."/>
            <person name="Kautmanova I."/>
            <person name="Kiss B."/>
            <person name="Kocsube S."/>
            <person name="Kotiranta H."/>
            <person name="LaButti K.M."/>
            <person name="Lechner B.E."/>
            <person name="Liimatainen K."/>
            <person name="Lipzen A."/>
            <person name="Lukacs Z."/>
            <person name="Mihaltcheva S."/>
            <person name="Morgado L.N."/>
            <person name="Niskanen T."/>
            <person name="Noordeloos M.E."/>
            <person name="Ohm R.A."/>
            <person name="Ortiz-Santana B."/>
            <person name="Ovrebo C."/>
            <person name="Racz N."/>
            <person name="Riley R."/>
            <person name="Savchenko A."/>
            <person name="Shiryaev A."/>
            <person name="Soop K."/>
            <person name="Spirin V."/>
            <person name="Szebenyi C."/>
            <person name="Tomsovsky M."/>
            <person name="Tulloss R.E."/>
            <person name="Uehling J."/>
            <person name="Grigoriev I.V."/>
            <person name="Vagvolgyi C."/>
            <person name="Papp T."/>
            <person name="Martin F.M."/>
            <person name="Miettinen O."/>
            <person name="Hibbett D.S."/>
            <person name="Nagy L.G."/>
        </authorList>
    </citation>
    <scope>NUCLEOTIDE SEQUENCE [LARGE SCALE GENOMIC DNA]</scope>
    <source>
        <strain evidence="2 3">CBS 121175</strain>
    </source>
</reference>
<gene>
    <name evidence="2" type="ORF">FA15DRAFT_722923</name>
</gene>
<dbReference type="Gene3D" id="3.30.710.10">
    <property type="entry name" value="Potassium Channel Kv1.1, Chain A"/>
    <property type="match status" value="1"/>
</dbReference>
<proteinExistence type="predicted"/>
<dbReference type="Proteomes" id="UP000307440">
    <property type="component" value="Unassembled WGS sequence"/>
</dbReference>
<dbReference type="OrthoDB" id="3157337at2759"/>
<accession>A0A5C3L413</accession>
<name>A0A5C3L413_COPMA</name>
<keyword evidence="3" id="KW-1185">Reference proteome</keyword>
<evidence type="ECO:0000313" key="2">
    <source>
        <dbReference type="EMBL" id="TFK27557.1"/>
    </source>
</evidence>
<evidence type="ECO:0000256" key="1">
    <source>
        <dbReference type="SAM" id="MobiDB-lite"/>
    </source>
</evidence>
<feature type="region of interest" description="Disordered" evidence="1">
    <location>
        <begin position="32"/>
        <end position="73"/>
    </location>
</feature>
<dbReference type="CDD" id="cd18186">
    <property type="entry name" value="BTB_POZ_ZBTB_KLHL-like"/>
    <property type="match status" value="1"/>
</dbReference>
<dbReference type="AlphaFoldDB" id="A0A5C3L413"/>
<sequence>MVSTLHIFNPIQKLRYLSRMWRRGSMRLGEADFSGDSVNQHSNDSVKSSQEYTVTSANQHLRHESKATPDPKYYQPDSGEGLCTFRVGNTLFRIHRCLLMREASAFRDMLSLPCEEGMEDGSTDHSAIPLYDDPTQIRDLLWALYSPPTSFCLYGQAGNQEVPLERLLNIAELASKYCIESYESWALERICRLVKDAKGFISYESAEICARTLRLAAITGQCEILQLVSQKLISRILWSGLDYGPIREVAETFSLGRLLGVTYYRELVSCGEAEPHSTEERHSASDSGRREAILSASKELLLLWGQIQSIPPRLHVGECLTPEACHSSWKRTWTYASSKAEQDPRICSVDVLGRLRYMMRCAKSKLPAMTSICVPCTMDAFERISAIREQLIDDLLTYFTRPS</sequence>
<dbReference type="STRING" id="230819.A0A5C3L413"/>
<feature type="compositionally biased region" description="Polar residues" evidence="1">
    <location>
        <begin position="36"/>
        <end position="59"/>
    </location>
</feature>
<dbReference type="EMBL" id="ML210163">
    <property type="protein sequence ID" value="TFK27557.1"/>
    <property type="molecule type" value="Genomic_DNA"/>
</dbReference>
<evidence type="ECO:0008006" key="4">
    <source>
        <dbReference type="Google" id="ProtNLM"/>
    </source>
</evidence>
<protein>
    <recommendedName>
        <fullName evidence="4">BTB domain-containing protein</fullName>
    </recommendedName>
</protein>
<evidence type="ECO:0000313" key="3">
    <source>
        <dbReference type="Proteomes" id="UP000307440"/>
    </source>
</evidence>
<organism evidence="2 3">
    <name type="scientific">Coprinopsis marcescibilis</name>
    <name type="common">Agaric fungus</name>
    <name type="synonym">Psathyrella marcescibilis</name>
    <dbReference type="NCBI Taxonomy" id="230819"/>
    <lineage>
        <taxon>Eukaryota</taxon>
        <taxon>Fungi</taxon>
        <taxon>Dikarya</taxon>
        <taxon>Basidiomycota</taxon>
        <taxon>Agaricomycotina</taxon>
        <taxon>Agaricomycetes</taxon>
        <taxon>Agaricomycetidae</taxon>
        <taxon>Agaricales</taxon>
        <taxon>Agaricineae</taxon>
        <taxon>Psathyrellaceae</taxon>
        <taxon>Coprinopsis</taxon>
    </lineage>
</organism>